<evidence type="ECO:0000313" key="2">
    <source>
        <dbReference type="EnsemblPlants" id="OMERI04G03010.1"/>
    </source>
</evidence>
<feature type="region of interest" description="Disordered" evidence="1">
    <location>
        <begin position="139"/>
        <end position="183"/>
    </location>
</feature>
<evidence type="ECO:0000256" key="1">
    <source>
        <dbReference type="SAM" id="MobiDB-lite"/>
    </source>
</evidence>
<accession>A0A0E0DAY3</accession>
<dbReference type="Gramene" id="OMERI04G03010.1">
    <property type="protein sequence ID" value="OMERI04G03010.1"/>
    <property type="gene ID" value="OMERI04G03010"/>
</dbReference>
<dbReference type="STRING" id="40149.A0A0E0DAY3"/>
<sequence>MSCCWHGDILNRQCENEQLRGRINPAPSSSCYYHLLFAAHIGKLCHLFSATVARQLSTRDLCEEFCLLQISTLAREWGVSVSEDEKVLGLPYLAFPPRVKRKFLHYGEAGISRPREEKGEGRLGLSCLFGQRGVRRDTNFAGSSVRSSSGEASPPPAGDAKAATGGSASAPAAGANAPQDERAEAIPSPAHQQEGKAPADEGTVSDVTLTAPHFVPADFVTRPEITPFVDGVCQVLAPSEGLGLFAEMNEFGESYAAVESLSPY</sequence>
<dbReference type="Proteomes" id="UP000008021">
    <property type="component" value="Chromosome 4"/>
</dbReference>
<evidence type="ECO:0000313" key="3">
    <source>
        <dbReference type="Proteomes" id="UP000008021"/>
    </source>
</evidence>
<keyword evidence="3" id="KW-1185">Reference proteome</keyword>
<proteinExistence type="predicted"/>
<dbReference type="AlphaFoldDB" id="A0A0E0DAY3"/>
<dbReference type="EnsemblPlants" id="OMERI04G03010.1">
    <property type="protein sequence ID" value="OMERI04G03010.1"/>
    <property type="gene ID" value="OMERI04G03010"/>
</dbReference>
<reference evidence="2" key="2">
    <citation type="submission" date="2018-05" db="EMBL/GenBank/DDBJ databases">
        <title>OmerRS3 (Oryza meridionalis Reference Sequence Version 3).</title>
        <authorList>
            <person name="Zhang J."/>
            <person name="Kudrna D."/>
            <person name="Lee S."/>
            <person name="Talag J."/>
            <person name="Welchert J."/>
            <person name="Wing R.A."/>
        </authorList>
    </citation>
    <scope>NUCLEOTIDE SEQUENCE [LARGE SCALE GENOMIC DNA]</scope>
    <source>
        <strain evidence="2">cv. OR44</strain>
    </source>
</reference>
<protein>
    <submittedName>
        <fullName evidence="2">Uncharacterized protein</fullName>
    </submittedName>
</protein>
<name>A0A0E0DAY3_9ORYZ</name>
<reference evidence="2" key="1">
    <citation type="submission" date="2015-04" db="UniProtKB">
        <authorList>
            <consortium name="EnsemblPlants"/>
        </authorList>
    </citation>
    <scope>IDENTIFICATION</scope>
</reference>
<dbReference type="HOGENOM" id="CLU_1055160_0_0_1"/>
<feature type="compositionally biased region" description="Low complexity" evidence="1">
    <location>
        <begin position="141"/>
        <end position="177"/>
    </location>
</feature>
<organism evidence="2">
    <name type="scientific">Oryza meridionalis</name>
    <dbReference type="NCBI Taxonomy" id="40149"/>
    <lineage>
        <taxon>Eukaryota</taxon>
        <taxon>Viridiplantae</taxon>
        <taxon>Streptophyta</taxon>
        <taxon>Embryophyta</taxon>
        <taxon>Tracheophyta</taxon>
        <taxon>Spermatophyta</taxon>
        <taxon>Magnoliopsida</taxon>
        <taxon>Liliopsida</taxon>
        <taxon>Poales</taxon>
        <taxon>Poaceae</taxon>
        <taxon>BOP clade</taxon>
        <taxon>Oryzoideae</taxon>
        <taxon>Oryzeae</taxon>
        <taxon>Oryzinae</taxon>
        <taxon>Oryza</taxon>
    </lineage>
</organism>